<dbReference type="RefSeq" id="XP_021880974.1">
    <property type="nucleotide sequence ID" value="XM_022026566.1"/>
</dbReference>
<evidence type="ECO:0000313" key="1">
    <source>
        <dbReference type="EMBL" id="ORZ14842.1"/>
    </source>
</evidence>
<dbReference type="AlphaFoldDB" id="A0A1Y2GLP9"/>
<comment type="caution">
    <text evidence="1">The sequence shown here is derived from an EMBL/GenBank/DDBJ whole genome shotgun (WGS) entry which is preliminary data.</text>
</comment>
<dbReference type="OrthoDB" id="7984201at2759"/>
<dbReference type="EMBL" id="MCFF01000020">
    <property type="protein sequence ID" value="ORZ14842.1"/>
    <property type="molecule type" value="Genomic_DNA"/>
</dbReference>
<dbReference type="PANTHER" id="PTHR13593">
    <property type="match status" value="1"/>
</dbReference>
<evidence type="ECO:0000313" key="2">
    <source>
        <dbReference type="Proteomes" id="UP000193648"/>
    </source>
</evidence>
<dbReference type="PROSITE" id="PS50007">
    <property type="entry name" value="PIPLC_X_DOMAIN"/>
    <property type="match status" value="1"/>
</dbReference>
<gene>
    <name evidence="1" type="ORF">BCR41DRAFT_370953</name>
</gene>
<keyword evidence="2" id="KW-1185">Reference proteome</keyword>
<dbReference type="InParanoid" id="A0A1Y2GLP9"/>
<dbReference type="GO" id="GO:0008081">
    <property type="term" value="F:phosphoric diester hydrolase activity"/>
    <property type="evidence" value="ECO:0007669"/>
    <property type="project" value="InterPro"/>
</dbReference>
<dbReference type="PANTHER" id="PTHR13593:SF140">
    <property type="entry name" value="PLC-LIKE PHOSPHODIESTERASE"/>
    <property type="match status" value="1"/>
</dbReference>
<dbReference type="InterPro" id="IPR051057">
    <property type="entry name" value="PI-PLC_domain"/>
</dbReference>
<accession>A0A1Y2GLP9</accession>
<reference evidence="1 2" key="1">
    <citation type="submission" date="2016-07" db="EMBL/GenBank/DDBJ databases">
        <title>Pervasive Adenine N6-methylation of Active Genes in Fungi.</title>
        <authorList>
            <consortium name="DOE Joint Genome Institute"/>
            <person name="Mondo S.J."/>
            <person name="Dannebaum R.O."/>
            <person name="Kuo R.C."/>
            <person name="Labutti K."/>
            <person name="Haridas S."/>
            <person name="Kuo A."/>
            <person name="Salamov A."/>
            <person name="Ahrendt S.R."/>
            <person name="Lipzen A."/>
            <person name="Sullivan W."/>
            <person name="Andreopoulos W.B."/>
            <person name="Clum A."/>
            <person name="Lindquist E."/>
            <person name="Daum C."/>
            <person name="Ramamoorthy G.K."/>
            <person name="Gryganskyi A."/>
            <person name="Culley D."/>
            <person name="Magnuson J.K."/>
            <person name="James T.Y."/>
            <person name="O'Malley M.A."/>
            <person name="Stajich J.E."/>
            <person name="Spatafora J.W."/>
            <person name="Visel A."/>
            <person name="Grigoriev I.V."/>
        </authorList>
    </citation>
    <scope>NUCLEOTIDE SEQUENCE [LARGE SCALE GENOMIC DNA]</scope>
    <source>
        <strain evidence="1 2">NRRL 3116</strain>
    </source>
</reference>
<dbReference type="GeneID" id="33568409"/>
<dbReference type="Gene3D" id="3.20.20.190">
    <property type="entry name" value="Phosphatidylinositol (PI) phosphodiesterase"/>
    <property type="match status" value="1"/>
</dbReference>
<protein>
    <submittedName>
        <fullName evidence="1">PLC-like phosphodiesterase</fullName>
    </submittedName>
</protein>
<dbReference type="SUPFAM" id="SSF51695">
    <property type="entry name" value="PLC-like phosphodiesterases"/>
    <property type="match status" value="1"/>
</dbReference>
<dbReference type="GO" id="GO:0006629">
    <property type="term" value="P:lipid metabolic process"/>
    <property type="evidence" value="ECO:0007669"/>
    <property type="project" value="InterPro"/>
</dbReference>
<sequence>MPWNMSMAVMDNITQPISSFQALAAVDSPDMRCNGRADLCDLRYNQVTYPATHNSAAYDLKYDCALATETCLQTKTVCTAQAQNCTKGWETRCTKMSNSCQDRLPKWMHWLCGAFSSVCESTEQFCLGWEQICTSSLEVCTLWGSACLDVIPNWAVPCLWDNQPGHPILQQLNDGIRFLDLGTCLINNGTQIVMCHGYGATRAIGVTLDSVMSQILEFMLANPYEVLTIEFNQNDGDAGVMSKFIVAKILQYFTLPTGQLMMWPRKSLSDPWPKLRDMILSNQRIMIFMGDTYWSIPDPKPEWANHKDTWKLDGFRYTSEDSQPAELNQSYYNWCTKGPPTDGSYVLWQQMDINLGILKDDILRSLKEGKIPQLCIGPLAVQTNSALLDALADYCYSKWPYWYRVRVNHYWEGNLFPVVNRYNDMNVARVKAGDSITPF</sequence>
<organism evidence="1 2">
    <name type="scientific">Lobosporangium transversale</name>
    <dbReference type="NCBI Taxonomy" id="64571"/>
    <lineage>
        <taxon>Eukaryota</taxon>
        <taxon>Fungi</taxon>
        <taxon>Fungi incertae sedis</taxon>
        <taxon>Mucoromycota</taxon>
        <taxon>Mortierellomycotina</taxon>
        <taxon>Mortierellomycetes</taxon>
        <taxon>Mortierellales</taxon>
        <taxon>Mortierellaceae</taxon>
        <taxon>Lobosporangium</taxon>
    </lineage>
</organism>
<dbReference type="Pfam" id="PF26146">
    <property type="entry name" value="PI-PLC_X"/>
    <property type="match status" value="1"/>
</dbReference>
<dbReference type="Proteomes" id="UP000193648">
    <property type="component" value="Unassembled WGS sequence"/>
</dbReference>
<proteinExistence type="predicted"/>
<name>A0A1Y2GLP9_9FUNG</name>
<dbReference type="InterPro" id="IPR017946">
    <property type="entry name" value="PLC-like_Pdiesterase_TIM-brl"/>
</dbReference>